<dbReference type="Pfam" id="PF00232">
    <property type="entry name" value="Glyco_hydro_1"/>
    <property type="match status" value="2"/>
</dbReference>
<dbReference type="PROSITE" id="PS00653">
    <property type="entry name" value="GLYCOSYL_HYDROL_F1_2"/>
    <property type="match status" value="1"/>
</dbReference>
<dbReference type="GO" id="GO:0005975">
    <property type="term" value="P:carbohydrate metabolic process"/>
    <property type="evidence" value="ECO:0007669"/>
    <property type="project" value="InterPro"/>
</dbReference>
<evidence type="ECO:0000313" key="6">
    <source>
        <dbReference type="Proteomes" id="UP000177325"/>
    </source>
</evidence>
<keyword evidence="2" id="KW-0378">Hydrolase</keyword>
<name>A0A1F6FGJ0_9BACT</name>
<dbReference type="InterPro" id="IPR017853">
    <property type="entry name" value="GH"/>
</dbReference>
<organism evidence="5 6">
    <name type="scientific">Candidatus Kaiserbacteria bacterium RIFCSPLOWO2_12_FULL_45_26</name>
    <dbReference type="NCBI Taxonomy" id="1798525"/>
    <lineage>
        <taxon>Bacteria</taxon>
        <taxon>Candidatus Kaiseribacteriota</taxon>
    </lineage>
</organism>
<keyword evidence="3" id="KW-0326">Glycosidase</keyword>
<evidence type="ECO:0000256" key="4">
    <source>
        <dbReference type="RuleBase" id="RU003690"/>
    </source>
</evidence>
<dbReference type="InterPro" id="IPR001360">
    <property type="entry name" value="Glyco_hydro_1"/>
</dbReference>
<dbReference type="PANTHER" id="PTHR10353:SF209">
    <property type="entry name" value="GALACTOLIPID GALACTOSYLTRANSFERASE SFR2, CHLOROPLASTIC"/>
    <property type="match status" value="1"/>
</dbReference>
<dbReference type="GO" id="GO:0008422">
    <property type="term" value="F:beta-glucosidase activity"/>
    <property type="evidence" value="ECO:0007669"/>
    <property type="project" value="TreeGrafter"/>
</dbReference>
<dbReference type="SUPFAM" id="SSF51445">
    <property type="entry name" value="(Trans)glycosidases"/>
    <property type="match status" value="1"/>
</dbReference>
<comment type="similarity">
    <text evidence="1 4">Belongs to the glycosyl hydrolase 1 family.</text>
</comment>
<dbReference type="Gene3D" id="3.20.20.80">
    <property type="entry name" value="Glycosidases"/>
    <property type="match status" value="1"/>
</dbReference>
<sequence>MTEKKFPDGFYWGAATASYQVEGGIYNTDWAKAATEGRVPVCGEACDHYNRYEADFDIAKSLGNTAHRLSVEWARIEPEEGKFNEEAIAHYRKVLQALHVRGLKPYVTLWHFTAPLWFTEAGGFERKDAPEVFARYSAYVVGQLSDLCEHFSTMNEPNVYGSNGWLRGSWPPFKRFVLTDLVSITNSGRQHESRASRGLAPVFLYFRVMKNLALAHNAAYRAIKKVSPSTEVSVVKHVIVFDATANPFYKIKAALANYFWTYKFMNRVADCCDQIGLNYYFYTQFGDKRQWRKTDMDWNFAPEHIYDAIMILARYKKPIFVSEGGIADAHDTGRAEYITKQVEGTWRAIQAGADVRGHMYWSLLDNYEWALGFEKRFGLVEINYETQERTIRPSAYVYKKIIEESRMLE</sequence>
<dbReference type="EMBL" id="MFMM01000001">
    <property type="protein sequence ID" value="OGG84971.1"/>
    <property type="molecule type" value="Genomic_DNA"/>
</dbReference>
<dbReference type="STRING" id="1798525.A3G90_02805"/>
<evidence type="ECO:0008006" key="7">
    <source>
        <dbReference type="Google" id="ProtNLM"/>
    </source>
</evidence>
<dbReference type="PANTHER" id="PTHR10353">
    <property type="entry name" value="GLYCOSYL HYDROLASE"/>
    <property type="match status" value="1"/>
</dbReference>
<dbReference type="InterPro" id="IPR033132">
    <property type="entry name" value="GH_1_N_CS"/>
</dbReference>
<accession>A0A1F6FGJ0</accession>
<gene>
    <name evidence="5" type="ORF">A3G90_02805</name>
</gene>
<dbReference type="Proteomes" id="UP000177325">
    <property type="component" value="Unassembled WGS sequence"/>
</dbReference>
<evidence type="ECO:0000256" key="2">
    <source>
        <dbReference type="ARBA" id="ARBA00022801"/>
    </source>
</evidence>
<reference evidence="5 6" key="1">
    <citation type="journal article" date="2016" name="Nat. Commun.">
        <title>Thousands of microbial genomes shed light on interconnected biogeochemical processes in an aquifer system.</title>
        <authorList>
            <person name="Anantharaman K."/>
            <person name="Brown C.T."/>
            <person name="Hug L.A."/>
            <person name="Sharon I."/>
            <person name="Castelle C.J."/>
            <person name="Probst A.J."/>
            <person name="Thomas B.C."/>
            <person name="Singh A."/>
            <person name="Wilkins M.J."/>
            <person name="Karaoz U."/>
            <person name="Brodie E.L."/>
            <person name="Williams K.H."/>
            <person name="Hubbard S.S."/>
            <person name="Banfield J.F."/>
        </authorList>
    </citation>
    <scope>NUCLEOTIDE SEQUENCE [LARGE SCALE GENOMIC DNA]</scope>
</reference>
<dbReference type="PRINTS" id="PR00131">
    <property type="entry name" value="GLHYDRLASE1"/>
</dbReference>
<protein>
    <recommendedName>
        <fullName evidence="7">Beta-glucosidase</fullName>
    </recommendedName>
</protein>
<proteinExistence type="inferred from homology"/>
<evidence type="ECO:0000256" key="3">
    <source>
        <dbReference type="ARBA" id="ARBA00023295"/>
    </source>
</evidence>
<dbReference type="AlphaFoldDB" id="A0A1F6FGJ0"/>
<evidence type="ECO:0000313" key="5">
    <source>
        <dbReference type="EMBL" id="OGG84971.1"/>
    </source>
</evidence>
<comment type="caution">
    <text evidence="5">The sequence shown here is derived from an EMBL/GenBank/DDBJ whole genome shotgun (WGS) entry which is preliminary data.</text>
</comment>
<evidence type="ECO:0000256" key="1">
    <source>
        <dbReference type="ARBA" id="ARBA00010838"/>
    </source>
</evidence>